<comment type="subcellular location">
    <subcellularLocation>
        <location evidence="1">Cell membrane</location>
        <topology evidence="1">Multi-pass membrane protein</topology>
    </subcellularLocation>
</comment>
<evidence type="ECO:0000256" key="2">
    <source>
        <dbReference type="ARBA" id="ARBA00008017"/>
    </source>
</evidence>
<feature type="domain" description="Mechanosensitive ion channel MscS C-terminal" evidence="9">
    <location>
        <begin position="249"/>
        <end position="334"/>
    </location>
</feature>
<evidence type="ECO:0000259" key="10">
    <source>
        <dbReference type="Pfam" id="PF21088"/>
    </source>
</evidence>
<evidence type="ECO:0000259" key="8">
    <source>
        <dbReference type="Pfam" id="PF00924"/>
    </source>
</evidence>
<accession>A0A644ZKX8</accession>
<dbReference type="PANTHER" id="PTHR30566:SF25">
    <property type="entry name" value="INNER MEMBRANE PROTEIN"/>
    <property type="match status" value="1"/>
</dbReference>
<dbReference type="InterPro" id="IPR010920">
    <property type="entry name" value="LSM_dom_sf"/>
</dbReference>
<evidence type="ECO:0000256" key="3">
    <source>
        <dbReference type="ARBA" id="ARBA00022475"/>
    </source>
</evidence>
<dbReference type="AlphaFoldDB" id="A0A644ZKX8"/>
<dbReference type="EMBL" id="VSSQ01009375">
    <property type="protein sequence ID" value="MPM41446.1"/>
    <property type="molecule type" value="Genomic_DNA"/>
</dbReference>
<dbReference type="SUPFAM" id="SSF82689">
    <property type="entry name" value="Mechanosensitive channel protein MscS (YggB), C-terminal domain"/>
    <property type="match status" value="1"/>
</dbReference>
<keyword evidence="4 7" id="KW-0812">Transmembrane</keyword>
<dbReference type="InterPro" id="IPR049142">
    <property type="entry name" value="MS_channel_1st"/>
</dbReference>
<dbReference type="Gene3D" id="2.30.30.60">
    <property type="match status" value="1"/>
</dbReference>
<feature type="domain" description="Mechanosensitive ion channel transmembrane helices 2/3" evidence="10">
    <location>
        <begin position="139"/>
        <end position="175"/>
    </location>
</feature>
<reference evidence="11" key="1">
    <citation type="submission" date="2019-08" db="EMBL/GenBank/DDBJ databases">
        <authorList>
            <person name="Kucharzyk K."/>
            <person name="Murdoch R.W."/>
            <person name="Higgins S."/>
            <person name="Loffler F."/>
        </authorList>
    </citation>
    <scope>NUCLEOTIDE SEQUENCE</scope>
</reference>
<evidence type="ECO:0000259" key="9">
    <source>
        <dbReference type="Pfam" id="PF21082"/>
    </source>
</evidence>
<proteinExistence type="inferred from homology"/>
<comment type="caution">
    <text evidence="11">The sequence shown here is derived from an EMBL/GenBank/DDBJ whole genome shotgun (WGS) entry which is preliminary data.</text>
</comment>
<evidence type="ECO:0000256" key="1">
    <source>
        <dbReference type="ARBA" id="ARBA00004651"/>
    </source>
</evidence>
<dbReference type="InterPro" id="IPR006685">
    <property type="entry name" value="MscS_channel_2nd"/>
</dbReference>
<dbReference type="Pfam" id="PF21088">
    <property type="entry name" value="MS_channel_1st"/>
    <property type="match status" value="1"/>
</dbReference>
<dbReference type="InterPro" id="IPR011014">
    <property type="entry name" value="MscS_channel_TM-2"/>
</dbReference>
<evidence type="ECO:0000256" key="5">
    <source>
        <dbReference type="ARBA" id="ARBA00022989"/>
    </source>
</evidence>
<dbReference type="PANTHER" id="PTHR30566">
    <property type="entry name" value="YNAI-RELATED MECHANOSENSITIVE ION CHANNEL"/>
    <property type="match status" value="1"/>
</dbReference>
<evidence type="ECO:0000313" key="11">
    <source>
        <dbReference type="EMBL" id="MPM41446.1"/>
    </source>
</evidence>
<feature type="transmembrane region" description="Helical" evidence="7">
    <location>
        <begin position="16"/>
        <end position="38"/>
    </location>
</feature>
<dbReference type="InterPro" id="IPR049278">
    <property type="entry name" value="MS_channel_C"/>
</dbReference>
<feature type="domain" description="Mechanosensitive ion channel MscS" evidence="8">
    <location>
        <begin position="179"/>
        <end position="242"/>
    </location>
</feature>
<keyword evidence="5 7" id="KW-1133">Transmembrane helix</keyword>
<comment type="similarity">
    <text evidence="2">Belongs to the MscS (TC 1.A.23) family.</text>
</comment>
<dbReference type="GO" id="GO:0055085">
    <property type="term" value="P:transmembrane transport"/>
    <property type="evidence" value="ECO:0007669"/>
    <property type="project" value="InterPro"/>
</dbReference>
<dbReference type="Pfam" id="PF00924">
    <property type="entry name" value="MS_channel_2nd"/>
    <property type="match status" value="1"/>
</dbReference>
<dbReference type="Gene3D" id="3.30.70.100">
    <property type="match status" value="1"/>
</dbReference>
<evidence type="ECO:0000256" key="6">
    <source>
        <dbReference type="ARBA" id="ARBA00023136"/>
    </source>
</evidence>
<feature type="transmembrane region" description="Helical" evidence="7">
    <location>
        <begin position="86"/>
        <end position="114"/>
    </location>
</feature>
<dbReference type="Pfam" id="PF21082">
    <property type="entry name" value="MS_channel_3rd"/>
    <property type="match status" value="1"/>
</dbReference>
<protein>
    <submittedName>
        <fullName evidence="11">Low conductance mechanosensitive channel YnaI</fullName>
    </submittedName>
</protein>
<dbReference type="SUPFAM" id="SSF50182">
    <property type="entry name" value="Sm-like ribonucleoproteins"/>
    <property type="match status" value="1"/>
</dbReference>
<dbReference type="InterPro" id="IPR023408">
    <property type="entry name" value="MscS_beta-dom_sf"/>
</dbReference>
<keyword evidence="3" id="KW-1003">Cell membrane</keyword>
<evidence type="ECO:0000256" key="4">
    <source>
        <dbReference type="ARBA" id="ARBA00022692"/>
    </source>
</evidence>
<dbReference type="Gene3D" id="1.10.287.1260">
    <property type="match status" value="1"/>
</dbReference>
<dbReference type="SUPFAM" id="SSF82861">
    <property type="entry name" value="Mechanosensitive channel protein MscS (YggB), transmembrane region"/>
    <property type="match status" value="1"/>
</dbReference>
<name>A0A644ZKX8_9ZZZZ</name>
<feature type="transmembrane region" description="Helical" evidence="7">
    <location>
        <begin position="135"/>
        <end position="153"/>
    </location>
</feature>
<keyword evidence="6 7" id="KW-0472">Membrane</keyword>
<sequence>MEFLGKTYFHNTLLDFGIFLGAIAVGFALVFAFGRIALKRIAARHEKMQTLYGEWILSGVKRYVLPSAYFAVFYFSTRILTLDAKLMKVVACVSTMFAVVMGAMVFSSLVAYFFEKLSRGKDESGALAIKWLVRIAKGVIWGLALILFLDNIGVKITSLVTGLGIGGVAIAFAAQSALTDIFCFFTIFFDKPFEIGDFIIAGDHMGTVEHIGVKTTRLRAIGGEQLIVSNTDLTGSRIRNYKTMQQRRVSFTLGITYDTPADKLKEIPNYIREIVEQTEDTTFSRAHFASFGTYCLNIEVVYFVLSGDYDRYMEINQRINLAIKECFEKHGVSFALPTTLVQIAPPAQQ</sequence>
<dbReference type="GO" id="GO:0005886">
    <property type="term" value="C:plasma membrane"/>
    <property type="evidence" value="ECO:0007669"/>
    <property type="project" value="UniProtKB-SubCell"/>
</dbReference>
<gene>
    <name evidence="11" type="primary">ynaI_2</name>
    <name evidence="11" type="ORF">SDC9_88101</name>
</gene>
<evidence type="ECO:0000256" key="7">
    <source>
        <dbReference type="SAM" id="Phobius"/>
    </source>
</evidence>
<dbReference type="InterPro" id="IPR011066">
    <property type="entry name" value="MscS_channel_C_sf"/>
</dbReference>
<organism evidence="11">
    <name type="scientific">bioreactor metagenome</name>
    <dbReference type="NCBI Taxonomy" id="1076179"/>
    <lineage>
        <taxon>unclassified sequences</taxon>
        <taxon>metagenomes</taxon>
        <taxon>ecological metagenomes</taxon>
    </lineage>
</organism>
<feature type="transmembrane region" description="Helical" evidence="7">
    <location>
        <begin position="165"/>
        <end position="189"/>
    </location>
</feature>